<dbReference type="CDD" id="cd17926">
    <property type="entry name" value="DEXHc_RE"/>
    <property type="match status" value="1"/>
</dbReference>
<keyword evidence="2" id="KW-0378">Hydrolase</keyword>
<dbReference type="InterPro" id="IPR014001">
    <property type="entry name" value="Helicase_ATP-bd"/>
</dbReference>
<dbReference type="CDD" id="cd18785">
    <property type="entry name" value="SF2_C"/>
    <property type="match status" value="1"/>
</dbReference>
<sequence length="483" mass="55700">MVETTLSRNGYKIKKCELTQKELKDIKKDLTVNPFVVGDFGNGSEKRFSLYMESPNSIYIPRFYAFENYGQPTKSKMDEGKDIDIAFNGSLRKEQEPIIELYKKACDEKGGGLISLKCGGGKTVLALYIISMLKKKTIVVVHKDFLMTQWRDRITQFLPQARIGKIQQNTIDIENKDIVLAMVQSLSQKEYDPGVFSSFGLAVFDECHHLGAEVFSKSMAKVASKYMLGLSATPDRKDGLRKVFEWYIGPMVFSSKSEVNKDYIETRIYEYTNEEDKVYNKLELGFNKKPCMPRMINNISDCIHRNNFINEIVKTEYMTGRKILILGDRREYLNRTEKWIKENISHDVVGQYVGGMKPAELRDSQEKDIILGTYSMASEGMDIPKLNTIVLASPKSDVVQSVGRILREKANVRKFHPLVIDFIDTHPNLSVFKKQCDKRIAFYKKCNHEIHIYHTDGTKMKIEKRKPRKKKELHEIDICLIED</sequence>
<evidence type="ECO:0000259" key="5">
    <source>
        <dbReference type="PROSITE" id="PS51192"/>
    </source>
</evidence>
<dbReference type="Pfam" id="PF04851">
    <property type="entry name" value="ResIII"/>
    <property type="match status" value="1"/>
</dbReference>
<evidence type="ECO:0000256" key="4">
    <source>
        <dbReference type="ARBA" id="ARBA00022840"/>
    </source>
</evidence>
<dbReference type="GO" id="GO:0003677">
    <property type="term" value="F:DNA binding"/>
    <property type="evidence" value="ECO:0007669"/>
    <property type="project" value="InterPro"/>
</dbReference>
<name>A0A6C0FE93_9ZZZZ</name>
<dbReference type="GO" id="GO:0004386">
    <property type="term" value="F:helicase activity"/>
    <property type="evidence" value="ECO:0007669"/>
    <property type="project" value="UniProtKB-KW"/>
</dbReference>
<dbReference type="PROSITE" id="PS51192">
    <property type="entry name" value="HELICASE_ATP_BIND_1"/>
    <property type="match status" value="1"/>
</dbReference>
<evidence type="ECO:0000313" key="6">
    <source>
        <dbReference type="EMBL" id="QHT39264.1"/>
    </source>
</evidence>
<proteinExistence type="predicted"/>
<evidence type="ECO:0000256" key="3">
    <source>
        <dbReference type="ARBA" id="ARBA00022806"/>
    </source>
</evidence>
<dbReference type="InterPro" id="IPR006935">
    <property type="entry name" value="Helicase/UvrB_N"/>
</dbReference>
<dbReference type="SMART" id="SM00487">
    <property type="entry name" value="DEXDc"/>
    <property type="match status" value="1"/>
</dbReference>
<dbReference type="GO" id="GO:0005524">
    <property type="term" value="F:ATP binding"/>
    <property type="evidence" value="ECO:0007669"/>
    <property type="project" value="UniProtKB-KW"/>
</dbReference>
<dbReference type="AlphaFoldDB" id="A0A6C0FE93"/>
<evidence type="ECO:0000256" key="2">
    <source>
        <dbReference type="ARBA" id="ARBA00022801"/>
    </source>
</evidence>
<dbReference type="PANTHER" id="PTHR11274:SF0">
    <property type="entry name" value="GENERAL TRANSCRIPTION AND DNA REPAIR FACTOR IIH HELICASE SUBUNIT XPB"/>
    <property type="match status" value="1"/>
</dbReference>
<dbReference type="GO" id="GO:0016787">
    <property type="term" value="F:hydrolase activity"/>
    <property type="evidence" value="ECO:0007669"/>
    <property type="project" value="UniProtKB-KW"/>
</dbReference>
<dbReference type="EMBL" id="MN738840">
    <property type="protein sequence ID" value="QHT39264.1"/>
    <property type="molecule type" value="Genomic_DNA"/>
</dbReference>
<dbReference type="SUPFAM" id="SSF52540">
    <property type="entry name" value="P-loop containing nucleoside triphosphate hydrolases"/>
    <property type="match status" value="2"/>
</dbReference>
<keyword evidence="4" id="KW-0067">ATP-binding</keyword>
<protein>
    <recommendedName>
        <fullName evidence="5">Helicase ATP-binding domain-containing protein</fullName>
    </recommendedName>
</protein>
<organism evidence="6">
    <name type="scientific">viral metagenome</name>
    <dbReference type="NCBI Taxonomy" id="1070528"/>
    <lineage>
        <taxon>unclassified sequences</taxon>
        <taxon>metagenomes</taxon>
        <taxon>organismal metagenomes</taxon>
    </lineage>
</organism>
<keyword evidence="1" id="KW-0547">Nucleotide-binding</keyword>
<keyword evidence="3" id="KW-0347">Helicase</keyword>
<reference evidence="6" key="1">
    <citation type="journal article" date="2020" name="Nature">
        <title>Giant virus diversity and host interactions through global metagenomics.</title>
        <authorList>
            <person name="Schulz F."/>
            <person name="Roux S."/>
            <person name="Paez-Espino D."/>
            <person name="Jungbluth S."/>
            <person name="Walsh D.A."/>
            <person name="Denef V.J."/>
            <person name="McMahon K.D."/>
            <person name="Konstantinidis K.T."/>
            <person name="Eloe-Fadrosh E.A."/>
            <person name="Kyrpides N.C."/>
            <person name="Woyke T."/>
        </authorList>
    </citation>
    <scope>NUCLEOTIDE SEQUENCE</scope>
    <source>
        <strain evidence="6">GVMAG-S-ERX556126-94</strain>
    </source>
</reference>
<dbReference type="InterPro" id="IPR050615">
    <property type="entry name" value="ATP-dep_DNA_Helicase"/>
</dbReference>
<dbReference type="Gene3D" id="3.40.50.300">
    <property type="entry name" value="P-loop containing nucleotide triphosphate hydrolases"/>
    <property type="match status" value="2"/>
</dbReference>
<dbReference type="InterPro" id="IPR027417">
    <property type="entry name" value="P-loop_NTPase"/>
</dbReference>
<evidence type="ECO:0000256" key="1">
    <source>
        <dbReference type="ARBA" id="ARBA00022741"/>
    </source>
</evidence>
<dbReference type="PANTHER" id="PTHR11274">
    <property type="entry name" value="RAD25/XP-B DNA REPAIR HELICASE"/>
    <property type="match status" value="1"/>
</dbReference>
<feature type="domain" description="Helicase ATP-binding" evidence="5">
    <location>
        <begin position="103"/>
        <end position="252"/>
    </location>
</feature>
<accession>A0A6C0FE93</accession>